<feature type="domain" description="Fibronectin type-III" evidence="5">
    <location>
        <begin position="1389"/>
        <end position="1481"/>
    </location>
</feature>
<dbReference type="InterPro" id="IPR036179">
    <property type="entry name" value="Ig-like_dom_sf"/>
</dbReference>
<dbReference type="SMART" id="SM00060">
    <property type="entry name" value="FN3"/>
    <property type="match status" value="6"/>
</dbReference>
<keyword evidence="3" id="KW-0472">Membrane</keyword>
<dbReference type="InterPro" id="IPR007110">
    <property type="entry name" value="Ig-like_dom"/>
</dbReference>
<feature type="domain" description="Fibronectin type-III" evidence="5">
    <location>
        <begin position="1292"/>
        <end position="1385"/>
    </location>
</feature>
<keyword evidence="7" id="KW-1185">Reference proteome</keyword>
<feature type="region of interest" description="Disordered" evidence="2">
    <location>
        <begin position="1535"/>
        <end position="1590"/>
    </location>
</feature>
<dbReference type="SUPFAM" id="SSF49265">
    <property type="entry name" value="Fibronectin type III"/>
    <property type="match status" value="3"/>
</dbReference>
<evidence type="ECO:0000259" key="4">
    <source>
        <dbReference type="PROSITE" id="PS50835"/>
    </source>
</evidence>
<evidence type="ECO:0000313" key="7">
    <source>
        <dbReference type="Proteomes" id="UP000749559"/>
    </source>
</evidence>
<evidence type="ECO:0000256" key="3">
    <source>
        <dbReference type="SAM" id="Phobius"/>
    </source>
</evidence>
<comment type="caution">
    <text evidence="6">The sequence shown here is derived from an EMBL/GenBank/DDBJ whole genome shotgun (WGS) entry which is preliminary data.</text>
</comment>
<dbReference type="InterPro" id="IPR013783">
    <property type="entry name" value="Ig-like_fold"/>
</dbReference>
<feature type="transmembrane region" description="Helical" evidence="3">
    <location>
        <begin position="12"/>
        <end position="31"/>
    </location>
</feature>
<dbReference type="CDD" id="cd00063">
    <property type="entry name" value="FN3"/>
    <property type="match status" value="6"/>
</dbReference>
<dbReference type="SMART" id="SM00408">
    <property type="entry name" value="IGc2"/>
    <property type="match status" value="3"/>
</dbReference>
<dbReference type="InterPro" id="IPR003598">
    <property type="entry name" value="Ig_sub2"/>
</dbReference>
<organism evidence="6 7">
    <name type="scientific">Owenia fusiformis</name>
    <name type="common">Polychaete worm</name>
    <dbReference type="NCBI Taxonomy" id="6347"/>
    <lineage>
        <taxon>Eukaryota</taxon>
        <taxon>Metazoa</taxon>
        <taxon>Spiralia</taxon>
        <taxon>Lophotrochozoa</taxon>
        <taxon>Annelida</taxon>
        <taxon>Polychaeta</taxon>
        <taxon>Sedentaria</taxon>
        <taxon>Canalipalpata</taxon>
        <taxon>Sabellida</taxon>
        <taxon>Oweniida</taxon>
        <taxon>Oweniidae</taxon>
        <taxon>Owenia</taxon>
    </lineage>
</organism>
<feature type="domain" description="Fibronectin type-III" evidence="5">
    <location>
        <begin position="893"/>
        <end position="982"/>
    </location>
</feature>
<feature type="domain" description="Ig-like" evidence="4">
    <location>
        <begin position="32"/>
        <end position="137"/>
    </location>
</feature>
<dbReference type="InterPro" id="IPR036116">
    <property type="entry name" value="FN3_sf"/>
</dbReference>
<dbReference type="Gene3D" id="2.60.40.10">
    <property type="entry name" value="Immunoglobulins"/>
    <property type="match status" value="9"/>
</dbReference>
<protein>
    <submittedName>
        <fullName evidence="6">Uncharacterized protein</fullName>
    </submittedName>
</protein>
<dbReference type="EMBL" id="CAIIXF020000009">
    <property type="protein sequence ID" value="CAH1793749.1"/>
    <property type="molecule type" value="Genomic_DNA"/>
</dbReference>
<gene>
    <name evidence="6" type="ORF">OFUS_LOCUS18559</name>
</gene>
<dbReference type="Proteomes" id="UP000749559">
    <property type="component" value="Unassembled WGS sequence"/>
</dbReference>
<dbReference type="Pfam" id="PF00041">
    <property type="entry name" value="fn3"/>
    <property type="match status" value="6"/>
</dbReference>
<feature type="domain" description="Ig-like" evidence="4">
    <location>
        <begin position="985"/>
        <end position="1063"/>
    </location>
</feature>
<evidence type="ECO:0000256" key="1">
    <source>
        <dbReference type="ARBA" id="ARBA00022737"/>
    </source>
</evidence>
<reference evidence="6" key="1">
    <citation type="submission" date="2022-03" db="EMBL/GenBank/DDBJ databases">
        <authorList>
            <person name="Martin C."/>
        </authorList>
    </citation>
    <scope>NUCLEOTIDE SEQUENCE</scope>
</reference>
<sequence>MVRYKQHQQGPMAAVSMLFVVMVMLPIVTGIPSFSSTGRIETAAVGDSISFDCAINGWDITTQVKWVYSDHNLQISIGTTILAETVRKYQIVRPMTDSDGAVHFNLQISDIDVTDHGVYVCKVTGGGSTIKQINTLTVKGAVPPTSEPIIFPPANFTKCCKDAEVSAQCLPICAPSTVNLDTFNPDNCKTDLDKLLKCGADGRNHARCCANRGIPAKCIDLCYGEAIPLTADFDICLTSTTKVVSCFEEGQLTLPRPPTAVAANSMAYNKISLQWSAPENNDKLLSPLTGYRIFYQESNKRNQGYKSQQLESTVTSRAISGLNPSTEYSLYVTALNERGSSQPSYSVSATTMSDGGPSAGVDIQKCCARSGVSVTCQRVLCSGDSSLAEPLRIGACLKEAHIAIGCFSGSKNHSVCCKNYGLDDTCTQLCSGRPAPIDFTNLKCLMSMDIMAECFTVGLAEIPGVPQSVKLVDVSTTTAELSWSPPADNPTKVKWYLVQFKEKADNAGNVQVIVSGRLDVQLLKLKPGTLYEVQVQAANSRGSSIPSSRINFSTYVPEISVPGTETPHPTLAPHDYKDCCVKNGISESCQSLCTYERADRITQIACAASISKLLACGADGRDHRSCCMARQIPDKCVQFCNVRYDAPIEVTSEHADCLRDDVIDNVKSCFFEGINRLPGMPRDFHIESATSHTISLSWVEPGRNADIMQEYWFYYGQTDLDIDSMEKKVTTDTRIIVQNLEPSTYYKMFVVAVSQTGGLSQATPTIKQITKPLSSTVDPTLAPVVNGSIYPGELPANSTECCTEQNVSRECMPMCTGASSSADPVTCIADLDKVFMCRADNRDHSECCRRRSVSSDCLDFCRGKPDKSKIGCIQYATEYFSCYVEGIGKLPSPPMKFRVTEVGIDFATFKWDEPVSNGDMVVYDVYYRKADTIPRMVKANVFSPYTIPELIPSTLYEVWVVAVNTHGSSMPSPSFFIHTYASDVPMVSVSQNPGGRVRQGENVTLECIGSGEPMPDVQWTRFDKFLTNESSLLLQNVGKDEAGQYECFVNNSIGNNTGHINLIIEFKPAIHITTPNQYVEADKGIDILLRCDIEGYPTSLRWLRDDAPYLDQATKLRNRDYRIENATIGHTSFFLEIMNVMKWDYGIYMCQANNSYGSSNVSLTLNPPLFDHDNVTEWSIAPAVANVTACCESKGVQAHCMPACSFDIDLDVLTSIPDQVTCINDLTKMIQCAADGRNHTKCCVEKKVDKTCHPACMGQIPPGEGLSMSLCLFSATDIIDCMEEGHDNIPSPPRFVTARLNEENDGSMVIRWGPPSKNPDKVEKYLVSYHPQGGSTIEHEVDGNEFSYEAKLLEHNKLYTVFVLATNHHGSSHSSNQVKIAVNELVPSYPKNLQCALVNATAVKCMWERPRHNYKAITHYSLYYKSSLNQKYKLVNTASSQRQATVGSLMEMELYTFYVAAWSSTVQGSSSFQVTVMTGLTAADMARIQAEHGKRVAIGVGVTIPLLILLGGAAFAFYWFRMRKKGLKFEESVSFDNPGYKKHKNPPSAGQESGLPSSSAVYEDPNHQPNNNIHVNPDEQPIPGDRNAIENPLYNHYTGLDQASMKPAENEYATLEVTQQEDADAQRVHISFNKNTTVT</sequence>
<feature type="compositionally biased region" description="Polar residues" evidence="2">
    <location>
        <begin position="1548"/>
        <end position="1560"/>
    </location>
</feature>
<feature type="domain" description="Fibronectin type-III" evidence="5">
    <location>
        <begin position="680"/>
        <end position="773"/>
    </location>
</feature>
<dbReference type="Pfam" id="PF13927">
    <property type="entry name" value="Ig_3"/>
    <property type="match status" value="1"/>
</dbReference>
<evidence type="ECO:0000259" key="5">
    <source>
        <dbReference type="PROSITE" id="PS50853"/>
    </source>
</evidence>
<dbReference type="SUPFAM" id="SSF48726">
    <property type="entry name" value="Immunoglobulin"/>
    <property type="match status" value="3"/>
</dbReference>
<dbReference type="PANTHER" id="PTHR13817:SF155">
    <property type="entry name" value="IG-LIKE AND FIBRONECTIN TYPE-III DOMAIN-CONTAINING PROTEIN C25G4.10"/>
    <property type="match status" value="1"/>
</dbReference>
<dbReference type="InterPro" id="IPR013098">
    <property type="entry name" value="Ig_I-set"/>
</dbReference>
<dbReference type="CDD" id="cd00096">
    <property type="entry name" value="Ig"/>
    <property type="match status" value="1"/>
</dbReference>
<dbReference type="InterPro" id="IPR003961">
    <property type="entry name" value="FN3_dom"/>
</dbReference>
<feature type="domain" description="Fibronectin type-III" evidence="5">
    <location>
        <begin position="254"/>
        <end position="354"/>
    </location>
</feature>
<keyword evidence="3" id="KW-1133">Transmembrane helix</keyword>
<dbReference type="InterPro" id="IPR002602">
    <property type="entry name" value="DB"/>
</dbReference>
<feature type="domain" description="Fibronectin type-III" evidence="5">
    <location>
        <begin position="465"/>
        <end position="557"/>
    </location>
</feature>
<dbReference type="Pfam" id="PF07679">
    <property type="entry name" value="I-set"/>
    <property type="match status" value="2"/>
</dbReference>
<keyword evidence="3" id="KW-0812">Transmembrane</keyword>
<feature type="domain" description="Ig-like" evidence="4">
    <location>
        <begin position="1068"/>
        <end position="1166"/>
    </location>
</feature>
<dbReference type="PROSITE" id="PS50853">
    <property type="entry name" value="FN3"/>
    <property type="match status" value="6"/>
</dbReference>
<dbReference type="OrthoDB" id="5843172at2759"/>
<accession>A0A8S4PK53</accession>
<dbReference type="PROSITE" id="PS50835">
    <property type="entry name" value="IG_LIKE"/>
    <property type="match status" value="3"/>
</dbReference>
<dbReference type="InterPro" id="IPR003599">
    <property type="entry name" value="Ig_sub"/>
</dbReference>
<feature type="transmembrane region" description="Helical" evidence="3">
    <location>
        <begin position="1496"/>
        <end position="1520"/>
    </location>
</feature>
<dbReference type="Pfam" id="PF01682">
    <property type="entry name" value="DB"/>
    <property type="match status" value="5"/>
</dbReference>
<dbReference type="SMART" id="SM00409">
    <property type="entry name" value="IG"/>
    <property type="match status" value="3"/>
</dbReference>
<keyword evidence="1" id="KW-0677">Repeat</keyword>
<dbReference type="PANTHER" id="PTHR13817">
    <property type="entry name" value="TITIN"/>
    <property type="match status" value="1"/>
</dbReference>
<evidence type="ECO:0000313" key="6">
    <source>
        <dbReference type="EMBL" id="CAH1793749.1"/>
    </source>
</evidence>
<evidence type="ECO:0000256" key="2">
    <source>
        <dbReference type="SAM" id="MobiDB-lite"/>
    </source>
</evidence>
<name>A0A8S4PK53_OWEFU</name>
<proteinExistence type="predicted"/>
<dbReference type="InterPro" id="IPR050964">
    <property type="entry name" value="Striated_Muscle_Regulatory"/>
</dbReference>